<keyword evidence="5" id="KW-0552">Olfaction</keyword>
<dbReference type="AlphaFoldDB" id="A0A8P4K8R2"/>
<evidence type="ECO:0000256" key="8">
    <source>
        <dbReference type="ARBA" id="ARBA00023136"/>
    </source>
</evidence>
<evidence type="ECO:0000256" key="9">
    <source>
        <dbReference type="ARBA" id="ARBA00023157"/>
    </source>
</evidence>
<keyword evidence="8 13" id="KW-0472">Membrane</keyword>
<dbReference type="PANTHER" id="PTHR26451">
    <property type="entry name" value="G_PROTEIN_RECEP_F1_2 DOMAIN-CONTAINING PROTEIN"/>
    <property type="match status" value="1"/>
</dbReference>
<dbReference type="PROSITE" id="PS50262">
    <property type="entry name" value="G_PROTEIN_RECEP_F1_2"/>
    <property type="match status" value="1"/>
</dbReference>
<keyword evidence="16" id="KW-1185">Reference proteome</keyword>
<accession>A0A8P4K8R2</accession>
<evidence type="ECO:0000256" key="1">
    <source>
        <dbReference type="ARBA" id="ARBA00004651"/>
    </source>
</evidence>
<evidence type="ECO:0000256" key="5">
    <source>
        <dbReference type="ARBA" id="ARBA00022725"/>
    </source>
</evidence>
<organism evidence="15 16">
    <name type="scientific">Dicentrarchus labrax</name>
    <name type="common">European seabass</name>
    <name type="synonym">Morone labrax</name>
    <dbReference type="NCBI Taxonomy" id="13489"/>
    <lineage>
        <taxon>Eukaryota</taxon>
        <taxon>Metazoa</taxon>
        <taxon>Chordata</taxon>
        <taxon>Craniata</taxon>
        <taxon>Vertebrata</taxon>
        <taxon>Euteleostomi</taxon>
        <taxon>Actinopterygii</taxon>
        <taxon>Neopterygii</taxon>
        <taxon>Teleostei</taxon>
        <taxon>Neoteleostei</taxon>
        <taxon>Acanthomorphata</taxon>
        <taxon>Eupercaria</taxon>
        <taxon>Moronidae</taxon>
        <taxon>Dicentrarchus</taxon>
    </lineage>
</organism>
<keyword evidence="6 13" id="KW-1133">Transmembrane helix</keyword>
<evidence type="ECO:0000256" key="13">
    <source>
        <dbReference type="SAM" id="Phobius"/>
    </source>
</evidence>
<keyword evidence="3" id="KW-0716">Sensory transduction</keyword>
<feature type="transmembrane region" description="Helical" evidence="13">
    <location>
        <begin position="30"/>
        <end position="54"/>
    </location>
</feature>
<keyword evidence="10" id="KW-0675">Receptor</keyword>
<evidence type="ECO:0000256" key="12">
    <source>
        <dbReference type="ARBA" id="ARBA00023224"/>
    </source>
</evidence>
<dbReference type="PRINTS" id="PR00237">
    <property type="entry name" value="GPCRRHODOPSN"/>
</dbReference>
<dbReference type="Gene3D" id="1.20.1070.10">
    <property type="entry name" value="Rhodopsin 7-helix transmembrane proteins"/>
    <property type="match status" value="1"/>
</dbReference>
<keyword evidence="11" id="KW-0325">Glycoprotein</keyword>
<feature type="transmembrane region" description="Helical" evidence="13">
    <location>
        <begin position="213"/>
        <end position="232"/>
    </location>
</feature>
<comment type="subcellular location">
    <subcellularLocation>
        <location evidence="1">Cell membrane</location>
        <topology evidence="1">Multi-pass membrane protein</topology>
    </subcellularLocation>
</comment>
<dbReference type="GeneTree" id="ENSGT00950000182847"/>
<keyword evidence="9" id="KW-1015">Disulfide bond</keyword>
<dbReference type="GO" id="GO:0005886">
    <property type="term" value="C:plasma membrane"/>
    <property type="evidence" value="ECO:0007669"/>
    <property type="project" value="UniProtKB-SubCell"/>
</dbReference>
<proteinExistence type="predicted"/>
<reference evidence="15" key="1">
    <citation type="submission" date="2025-08" db="UniProtKB">
        <authorList>
            <consortium name="Ensembl"/>
        </authorList>
    </citation>
    <scope>IDENTIFICATION</scope>
</reference>
<keyword evidence="4 13" id="KW-0812">Transmembrane</keyword>
<evidence type="ECO:0000256" key="11">
    <source>
        <dbReference type="ARBA" id="ARBA00023180"/>
    </source>
</evidence>
<dbReference type="InterPro" id="IPR000725">
    <property type="entry name" value="Olfact_rcpt"/>
</dbReference>
<dbReference type="GO" id="GO:0005549">
    <property type="term" value="F:odorant binding"/>
    <property type="evidence" value="ECO:0007669"/>
    <property type="project" value="TreeGrafter"/>
</dbReference>
<protein>
    <recommendedName>
        <fullName evidence="14">G-protein coupled receptors family 1 profile domain-containing protein</fullName>
    </recommendedName>
</protein>
<evidence type="ECO:0000256" key="7">
    <source>
        <dbReference type="ARBA" id="ARBA00023040"/>
    </source>
</evidence>
<feature type="transmembrane region" description="Helical" evidence="13">
    <location>
        <begin position="108"/>
        <end position="126"/>
    </location>
</feature>
<gene>
    <name evidence="15" type="primary">LOC127363809</name>
</gene>
<keyword evidence="12" id="KW-0807">Transducer</keyword>
<dbReference type="InterPro" id="IPR017452">
    <property type="entry name" value="GPCR_Rhodpsn_7TM"/>
</dbReference>
<feature type="domain" description="G-protein coupled receptors family 1 profile" evidence="14">
    <location>
        <begin position="47"/>
        <end position="298"/>
    </location>
</feature>
<evidence type="ECO:0000259" key="14">
    <source>
        <dbReference type="PROSITE" id="PS50262"/>
    </source>
</evidence>
<dbReference type="InterPro" id="IPR000276">
    <property type="entry name" value="GPCR_Rhodpsn"/>
</dbReference>
<dbReference type="Proteomes" id="UP000694389">
    <property type="component" value="Unassembled WGS sequence"/>
</dbReference>
<reference evidence="15" key="2">
    <citation type="submission" date="2025-09" db="UniProtKB">
        <authorList>
            <consortium name="Ensembl"/>
        </authorList>
    </citation>
    <scope>IDENTIFICATION</scope>
</reference>
<name>A0A8P4K8R2_DICLA</name>
<dbReference type="SUPFAM" id="SSF81321">
    <property type="entry name" value="Family A G protein-coupled receptor-like"/>
    <property type="match status" value="1"/>
</dbReference>
<keyword evidence="7" id="KW-0297">G-protein coupled receptor</keyword>
<dbReference type="GO" id="GO:0004930">
    <property type="term" value="F:G protein-coupled receptor activity"/>
    <property type="evidence" value="ECO:0007669"/>
    <property type="project" value="UniProtKB-KW"/>
</dbReference>
<sequence length="335" mass="37904">MSLPRTVLNNSVIIHPPGFYIIGFETFPFISVYFIFLAFVYVVTVLFNSLVIYVIAFNHCLHTPKFLAVINLAVIDLILNTSTIPSMIKTFLFMDNFIPFNLCLLQMFVYYTVIPLESYALAILAYDRLIAICFPLRQNSINTMRSMSCIVGLTSIYCLGVTAFSTGIMTRLSFCNSVRVFSYFCDYAPVFRLACNDYTLQWSMASTCSMVNLMGPFSFILLSYVSILVTVFRMKSVSSRLKALATCIEHLVLVAVFYIPIFTIFLVGLYVRSIDPDQRVLSLSLASCLPPCINPIVYSLKTKEIKTRALALVTKNKVGTHQTHQQKRVDKTPRV</sequence>
<evidence type="ECO:0000256" key="10">
    <source>
        <dbReference type="ARBA" id="ARBA00023170"/>
    </source>
</evidence>
<evidence type="ECO:0000256" key="4">
    <source>
        <dbReference type="ARBA" id="ARBA00022692"/>
    </source>
</evidence>
<dbReference type="Ensembl" id="ENSDLAT00005087621.1">
    <property type="protein sequence ID" value="ENSDLAP00005069784.1"/>
    <property type="gene ID" value="ENSDLAG00005033780.1"/>
</dbReference>
<feature type="transmembrane region" description="Helical" evidence="13">
    <location>
        <begin position="147"/>
        <end position="169"/>
    </location>
</feature>
<evidence type="ECO:0000313" key="16">
    <source>
        <dbReference type="Proteomes" id="UP000694389"/>
    </source>
</evidence>
<evidence type="ECO:0000256" key="6">
    <source>
        <dbReference type="ARBA" id="ARBA00022989"/>
    </source>
</evidence>
<dbReference type="InterPro" id="IPR052921">
    <property type="entry name" value="GPCR1_Superfamily_Member"/>
</dbReference>
<dbReference type="PRINTS" id="PR00245">
    <property type="entry name" value="OLFACTORYR"/>
</dbReference>
<evidence type="ECO:0000256" key="2">
    <source>
        <dbReference type="ARBA" id="ARBA00022475"/>
    </source>
</evidence>
<feature type="transmembrane region" description="Helical" evidence="13">
    <location>
        <begin position="66"/>
        <end position="88"/>
    </location>
</feature>
<evidence type="ECO:0000256" key="3">
    <source>
        <dbReference type="ARBA" id="ARBA00022606"/>
    </source>
</evidence>
<evidence type="ECO:0000313" key="15">
    <source>
        <dbReference type="Ensembl" id="ENSDLAP00005069784.1"/>
    </source>
</evidence>
<dbReference type="GO" id="GO:0004984">
    <property type="term" value="F:olfactory receptor activity"/>
    <property type="evidence" value="ECO:0007669"/>
    <property type="project" value="InterPro"/>
</dbReference>
<dbReference type="FunFam" id="1.20.1070.10:FF:000024">
    <property type="entry name" value="Olfactory receptor"/>
    <property type="match status" value="1"/>
</dbReference>
<dbReference type="Pfam" id="PF13853">
    <property type="entry name" value="7tm_4"/>
    <property type="match status" value="1"/>
</dbReference>
<keyword evidence="2" id="KW-1003">Cell membrane</keyword>
<feature type="transmembrane region" description="Helical" evidence="13">
    <location>
        <begin position="244"/>
        <end position="268"/>
    </location>
</feature>
<dbReference type="PANTHER" id="PTHR26451:SF470">
    <property type="entry name" value="OLFACTORY RECEPTOR"/>
    <property type="match status" value="1"/>
</dbReference>